<gene>
    <name evidence="1" type="ORF">SO3561_06535</name>
</gene>
<dbReference type="Proteomes" id="UP000217446">
    <property type="component" value="Unassembled WGS sequence"/>
</dbReference>
<proteinExistence type="predicted"/>
<keyword evidence="2" id="KW-1185">Reference proteome</keyword>
<organism evidence="1 2">
    <name type="scientific">Streptomyces olivochromogenes</name>
    <dbReference type="NCBI Taxonomy" id="1963"/>
    <lineage>
        <taxon>Bacteria</taxon>
        <taxon>Bacillati</taxon>
        <taxon>Actinomycetota</taxon>
        <taxon>Actinomycetes</taxon>
        <taxon>Kitasatosporales</taxon>
        <taxon>Streptomycetaceae</taxon>
        <taxon>Streptomyces</taxon>
    </lineage>
</organism>
<dbReference type="AlphaFoldDB" id="A0A250VLG6"/>
<accession>A0A250VLG6</accession>
<reference evidence="2" key="1">
    <citation type="submission" date="2017-05" db="EMBL/GenBank/DDBJ databases">
        <title>Streptomyces olivochromogenes NBRC 3561 whole genome shotgun sequence.</title>
        <authorList>
            <person name="Dohra H."/>
            <person name="Kodani S."/>
        </authorList>
    </citation>
    <scope>NUCLEOTIDE SEQUENCE [LARGE SCALE GENOMIC DNA]</scope>
    <source>
        <strain evidence="2">NBRC 3561</strain>
    </source>
</reference>
<protein>
    <submittedName>
        <fullName evidence="1">Uncharacterized protein</fullName>
    </submittedName>
</protein>
<dbReference type="EMBL" id="BDQI01000016">
    <property type="protein sequence ID" value="GAX54981.1"/>
    <property type="molecule type" value="Genomic_DNA"/>
</dbReference>
<name>A0A250VLG6_STROL</name>
<dbReference type="RefSeq" id="WP_067374845.1">
    <property type="nucleotide sequence ID" value="NZ_BDQI01000016.1"/>
</dbReference>
<evidence type="ECO:0000313" key="2">
    <source>
        <dbReference type="Proteomes" id="UP000217446"/>
    </source>
</evidence>
<evidence type="ECO:0000313" key="1">
    <source>
        <dbReference type="EMBL" id="GAX54981.1"/>
    </source>
</evidence>
<sequence length="70" mass="7705">MRLDRTAAEVQPRRDGLVAQFLRHQLGDLEFTGGQLAQVVADTSALPPAGPCPERFTKGVARTREFRAAR</sequence>
<comment type="caution">
    <text evidence="1">The sequence shown here is derived from an EMBL/GenBank/DDBJ whole genome shotgun (WGS) entry which is preliminary data.</text>
</comment>